<dbReference type="PANTHER" id="PTHR11579:SF0">
    <property type="entry name" value="PROTEIN-L-ISOASPARTATE(D-ASPARTATE) O-METHYLTRANSFERASE"/>
    <property type="match status" value="1"/>
</dbReference>
<evidence type="ECO:0000256" key="1">
    <source>
        <dbReference type="ARBA" id="ARBA00004496"/>
    </source>
</evidence>
<organism evidence="12 13">
    <name type="scientific">Streptomyces hygroscopicus</name>
    <dbReference type="NCBI Taxonomy" id="1912"/>
    <lineage>
        <taxon>Bacteria</taxon>
        <taxon>Bacillati</taxon>
        <taxon>Actinomycetota</taxon>
        <taxon>Actinomycetes</taxon>
        <taxon>Kitasatosporales</taxon>
        <taxon>Streptomycetaceae</taxon>
        <taxon>Streptomyces</taxon>
        <taxon>Streptomyces violaceusniger group</taxon>
    </lineage>
</organism>
<dbReference type="EC" id="2.1.1.77" evidence="3"/>
<dbReference type="EMBL" id="BNEK01000005">
    <property type="protein sequence ID" value="GHJ30335.1"/>
    <property type="molecule type" value="Genomic_DNA"/>
</dbReference>
<evidence type="ECO:0000256" key="11">
    <source>
        <dbReference type="ARBA" id="ARBA00031350"/>
    </source>
</evidence>
<evidence type="ECO:0000256" key="7">
    <source>
        <dbReference type="ARBA" id="ARBA00022679"/>
    </source>
</evidence>
<evidence type="ECO:0000256" key="2">
    <source>
        <dbReference type="ARBA" id="ARBA00005369"/>
    </source>
</evidence>
<keyword evidence="6" id="KW-0489">Methyltransferase</keyword>
<reference evidence="12" key="1">
    <citation type="submission" date="2024-05" db="EMBL/GenBank/DDBJ databases">
        <title>Whole genome shotgun sequence of Streptomyces hygroscopicus NBRC 113678.</title>
        <authorList>
            <person name="Komaki H."/>
            <person name="Tamura T."/>
        </authorList>
    </citation>
    <scope>NUCLEOTIDE SEQUENCE</scope>
    <source>
        <strain evidence="12">N11-34</strain>
    </source>
</reference>
<evidence type="ECO:0000256" key="4">
    <source>
        <dbReference type="ARBA" id="ARBA00013346"/>
    </source>
</evidence>
<evidence type="ECO:0000256" key="3">
    <source>
        <dbReference type="ARBA" id="ARBA00011890"/>
    </source>
</evidence>
<proteinExistence type="inferred from homology"/>
<dbReference type="Proteomes" id="UP001054854">
    <property type="component" value="Unassembled WGS sequence"/>
</dbReference>
<dbReference type="Gene3D" id="3.40.50.150">
    <property type="entry name" value="Vaccinia Virus protein VP39"/>
    <property type="match status" value="1"/>
</dbReference>
<keyword evidence="7" id="KW-0808">Transferase</keyword>
<dbReference type="InterPro" id="IPR029063">
    <property type="entry name" value="SAM-dependent_MTases_sf"/>
</dbReference>
<dbReference type="CDD" id="cd02440">
    <property type="entry name" value="AdoMet_MTases"/>
    <property type="match status" value="1"/>
</dbReference>
<evidence type="ECO:0000256" key="9">
    <source>
        <dbReference type="ARBA" id="ARBA00030757"/>
    </source>
</evidence>
<dbReference type="InterPro" id="IPR000682">
    <property type="entry name" value="PCMT"/>
</dbReference>
<dbReference type="Pfam" id="PF01135">
    <property type="entry name" value="PCMT"/>
    <property type="match status" value="1"/>
</dbReference>
<accession>A0ABQ3U435</accession>
<keyword evidence="5" id="KW-0963">Cytoplasm</keyword>
<sequence length="396" mass="42720">METESMEPMEYARTAPGRLRAGRRDAPHVTDLETLHARAAEALDTTEPWIRRAFEAVPRHAFVPGTVWVVDGGTYRPLRRADDPDRWARMVYDPARAITTQVDDGAPAPAGGDVPTSSISAPTAVVGMLTALDLRPGHRVLEIGAGTGYNAALMAERAGAERVTTLEIDPEVAGGARTALRRAGYGGVTVLEADGEQGWRSGAPYDRLVATASVTSIPWAWVEQVRPGGLILAPFRTAFCSHGLARLTVSDGCAEGRFAGAVTFMAVRGQRARPRIDAVFSTETWEASRERKADLDLAVLADPHAEFAVGLRMADVAHWPQDGGHWWCSQDSWAYAAGGAVYQWGPRDLADETADALAWWEGAGRPELYDFGLTVTADGHRVWLSDPSKAWPLAAA</sequence>
<evidence type="ECO:0000313" key="12">
    <source>
        <dbReference type="EMBL" id="GHJ30335.1"/>
    </source>
</evidence>
<gene>
    <name evidence="12" type="primary">pcm_7</name>
    <name evidence="12" type="ORF">TPA0910_47680</name>
</gene>
<evidence type="ECO:0000313" key="13">
    <source>
        <dbReference type="Proteomes" id="UP001054854"/>
    </source>
</evidence>
<evidence type="ECO:0000256" key="10">
    <source>
        <dbReference type="ARBA" id="ARBA00031323"/>
    </source>
</evidence>
<name>A0ABQ3U435_STRHY</name>
<comment type="caution">
    <text evidence="12">The sequence shown here is derived from an EMBL/GenBank/DDBJ whole genome shotgun (WGS) entry which is preliminary data.</text>
</comment>
<keyword evidence="13" id="KW-1185">Reference proteome</keyword>
<evidence type="ECO:0000256" key="6">
    <source>
        <dbReference type="ARBA" id="ARBA00022603"/>
    </source>
</evidence>
<comment type="similarity">
    <text evidence="2">Belongs to the methyltransferase superfamily. L-isoaspartyl/D-aspartyl protein methyltransferase family.</text>
</comment>
<evidence type="ECO:0000256" key="8">
    <source>
        <dbReference type="ARBA" id="ARBA00022691"/>
    </source>
</evidence>
<dbReference type="SUPFAM" id="SSF53335">
    <property type="entry name" value="S-adenosyl-L-methionine-dependent methyltransferases"/>
    <property type="match status" value="1"/>
</dbReference>
<protein>
    <recommendedName>
        <fullName evidence="4">Protein-L-isoaspartate O-methyltransferase</fullName>
        <ecNumber evidence="3">2.1.1.77</ecNumber>
    </recommendedName>
    <alternativeName>
        <fullName evidence="11">L-isoaspartyl protein carboxyl methyltransferase</fullName>
    </alternativeName>
    <alternativeName>
        <fullName evidence="9">Protein L-isoaspartyl methyltransferase</fullName>
    </alternativeName>
    <alternativeName>
        <fullName evidence="10">Protein-beta-aspartate methyltransferase</fullName>
    </alternativeName>
</protein>
<comment type="subcellular location">
    <subcellularLocation>
        <location evidence="1">Cytoplasm</location>
    </subcellularLocation>
</comment>
<keyword evidence="8" id="KW-0949">S-adenosyl-L-methionine</keyword>
<dbReference type="PANTHER" id="PTHR11579">
    <property type="entry name" value="PROTEIN-L-ISOASPARTATE O-METHYLTRANSFERASE"/>
    <property type="match status" value="1"/>
</dbReference>
<evidence type="ECO:0000256" key="5">
    <source>
        <dbReference type="ARBA" id="ARBA00022490"/>
    </source>
</evidence>